<organism evidence="1 2">
    <name type="scientific">Edwardsiella tarda ATCC 23685</name>
    <dbReference type="NCBI Taxonomy" id="500638"/>
    <lineage>
        <taxon>Bacteria</taxon>
        <taxon>Pseudomonadati</taxon>
        <taxon>Pseudomonadota</taxon>
        <taxon>Gammaproteobacteria</taxon>
        <taxon>Enterobacterales</taxon>
        <taxon>Hafniaceae</taxon>
        <taxon>Edwardsiella</taxon>
    </lineage>
</organism>
<proteinExistence type="predicted"/>
<sequence length="65" mass="7264">MHHPPSTAYQELGARGATAQIRSVSTRGYGVIKWKAWRDHARWRRVDLSACVDLDACDAVSPSRV</sequence>
<dbReference type="AlphaFoldDB" id="D4F8H2"/>
<name>D4F8H2_EDWTA</name>
<evidence type="ECO:0000313" key="2">
    <source>
        <dbReference type="Proteomes" id="UP000003692"/>
    </source>
</evidence>
<evidence type="ECO:0000313" key="1">
    <source>
        <dbReference type="EMBL" id="EFE21934.1"/>
    </source>
</evidence>
<dbReference type="HOGENOM" id="CLU_2842834_0_0_6"/>
<gene>
    <name evidence="1" type="ORF">EDWATA_03065</name>
</gene>
<dbReference type="EMBL" id="ADGK01000258">
    <property type="protein sequence ID" value="EFE21934.1"/>
    <property type="molecule type" value="Genomic_DNA"/>
</dbReference>
<comment type="caution">
    <text evidence="1">The sequence shown here is derived from an EMBL/GenBank/DDBJ whole genome shotgun (WGS) entry which is preliminary data.</text>
</comment>
<reference evidence="1 2" key="1">
    <citation type="submission" date="2010-02" db="EMBL/GenBank/DDBJ databases">
        <authorList>
            <person name="Weinstock G."/>
            <person name="Sodergren E."/>
            <person name="Clifton S."/>
            <person name="Fulton L."/>
            <person name="Fulton B."/>
            <person name="Courtney L."/>
            <person name="Fronick C."/>
            <person name="Harrison M."/>
            <person name="Strong C."/>
            <person name="Farmer C."/>
            <person name="Delahaunty K."/>
            <person name="Markovic C."/>
            <person name="Hall O."/>
            <person name="Minx P."/>
            <person name="Tomlinson C."/>
            <person name="Mitreva M."/>
            <person name="Nelson J."/>
            <person name="Hou S."/>
            <person name="Wollam A."/>
            <person name="Pepin K.H."/>
            <person name="Johnson M."/>
            <person name="Bhonagiri V."/>
            <person name="Zhang X."/>
            <person name="Suruliraj S."/>
            <person name="Warren W."/>
            <person name="Chinwalla A."/>
            <person name="Mardis E.R."/>
            <person name="Wilson R.K."/>
        </authorList>
    </citation>
    <scope>NUCLEOTIDE SEQUENCE [LARGE SCALE GENOMIC DNA]</scope>
    <source>
        <strain evidence="1 2">ATCC 23685</strain>
    </source>
</reference>
<dbReference type="Proteomes" id="UP000003692">
    <property type="component" value="Unassembled WGS sequence"/>
</dbReference>
<protein>
    <submittedName>
        <fullName evidence="1">Uncharacterized protein</fullName>
    </submittedName>
</protein>
<accession>D4F8H2</accession>